<reference evidence="2" key="1">
    <citation type="submission" date="2012-02" db="EMBL/GenBank/DDBJ databases">
        <title>The complete genome of Frateuria aurantia DSM 6220.</title>
        <authorList>
            <consortium name="US DOE Joint Genome Institute (JGI-PGF)"/>
            <person name="Lucas S."/>
            <person name="Copeland A."/>
            <person name="Lapidus A."/>
            <person name="Glavina del Rio T."/>
            <person name="Dalin E."/>
            <person name="Tice H."/>
            <person name="Bruce D."/>
            <person name="Goodwin L."/>
            <person name="Pitluck S."/>
            <person name="Peters L."/>
            <person name="Ovchinnikova G."/>
            <person name="Teshima H."/>
            <person name="Kyrpides N."/>
            <person name="Mavromatis K."/>
            <person name="Ivanova N."/>
            <person name="Brettin T."/>
            <person name="Detter J.C."/>
            <person name="Han C."/>
            <person name="Larimer F."/>
            <person name="Land M."/>
            <person name="Hauser L."/>
            <person name="Markowitz V."/>
            <person name="Cheng J.-F."/>
            <person name="Hugenholtz P."/>
            <person name="Woyke T."/>
            <person name="Wu D."/>
            <person name="Brambilla E."/>
            <person name="Klenk H.-P."/>
            <person name="Eisen J.A."/>
        </authorList>
    </citation>
    <scope>NUCLEOTIDE SEQUENCE</scope>
    <source>
        <strain evidence="2">DSM 6220</strain>
    </source>
</reference>
<keyword evidence="1" id="KW-1133">Transmembrane helix</keyword>
<keyword evidence="3" id="KW-1185">Reference proteome</keyword>
<feature type="transmembrane region" description="Helical" evidence="1">
    <location>
        <begin position="20"/>
        <end position="42"/>
    </location>
</feature>
<protein>
    <submittedName>
        <fullName evidence="2">Uncharacterized protein</fullName>
    </submittedName>
</protein>
<name>H8KYY8_FRAAD</name>
<dbReference type="HOGENOM" id="CLU_2897622_0_0_6"/>
<evidence type="ECO:0000256" key="1">
    <source>
        <dbReference type="SAM" id="Phobius"/>
    </source>
</evidence>
<dbReference type="AlphaFoldDB" id="H8KYY8"/>
<dbReference type="OrthoDB" id="9133582at2"/>
<accession>H8KYY8</accession>
<organism evidence="2 3">
    <name type="scientific">Frateuria aurantia (strain ATCC 33424 / DSM 6220 / KCTC 2777 / LMG 1558 / NBRC 3245 / NCIMB 13370)</name>
    <name type="common">Acetobacter aurantius</name>
    <dbReference type="NCBI Taxonomy" id="767434"/>
    <lineage>
        <taxon>Bacteria</taxon>
        <taxon>Pseudomonadati</taxon>
        <taxon>Pseudomonadota</taxon>
        <taxon>Gammaproteobacteria</taxon>
        <taxon>Lysobacterales</taxon>
        <taxon>Rhodanobacteraceae</taxon>
        <taxon>Frateuria</taxon>
    </lineage>
</organism>
<evidence type="ECO:0000313" key="2">
    <source>
        <dbReference type="EMBL" id="AFC87018.1"/>
    </source>
</evidence>
<proteinExistence type="predicted"/>
<keyword evidence="1" id="KW-0812">Transmembrane</keyword>
<dbReference type="Proteomes" id="UP000005234">
    <property type="component" value="Chromosome"/>
</dbReference>
<dbReference type="RefSeq" id="WP_014404021.1">
    <property type="nucleotide sequence ID" value="NC_017033.1"/>
</dbReference>
<keyword evidence="1" id="KW-0472">Membrane</keyword>
<gene>
    <name evidence="2" type="ordered locus">Fraau_2675</name>
</gene>
<dbReference type="KEGG" id="fau:Fraau_2675"/>
<evidence type="ECO:0000313" key="3">
    <source>
        <dbReference type="Proteomes" id="UP000005234"/>
    </source>
</evidence>
<dbReference type="EMBL" id="CP003350">
    <property type="protein sequence ID" value="AFC87018.1"/>
    <property type="molecule type" value="Genomic_DNA"/>
</dbReference>
<sequence>MFKSLSQSTQRLSATFNNHYLVTQSVFASGAMLIAAPLIKLAGDYLHHHHRHDPGPPSTPHH</sequence>